<evidence type="ECO:0000259" key="2">
    <source>
        <dbReference type="SMART" id="SM00014"/>
    </source>
</evidence>
<keyword evidence="1" id="KW-0812">Transmembrane</keyword>
<reference evidence="3 4" key="1">
    <citation type="journal article" date="2016" name="Nat. Commun.">
        <title>Thousands of microbial genomes shed light on interconnected biogeochemical processes in an aquifer system.</title>
        <authorList>
            <person name="Anantharaman K."/>
            <person name="Brown C.T."/>
            <person name="Hug L.A."/>
            <person name="Sharon I."/>
            <person name="Castelle C.J."/>
            <person name="Probst A.J."/>
            <person name="Thomas B.C."/>
            <person name="Singh A."/>
            <person name="Wilkins M.J."/>
            <person name="Karaoz U."/>
            <person name="Brodie E.L."/>
            <person name="Williams K.H."/>
            <person name="Hubbard S.S."/>
            <person name="Banfield J.F."/>
        </authorList>
    </citation>
    <scope>NUCLEOTIDE SEQUENCE [LARGE SCALE GENOMIC DNA]</scope>
</reference>
<sequence>MLPLDKELFSFLYGLTGQSRVLDWLFIFFAKYLFWFIIIWFFWVIFTKKDWGGILPVWKNRFQYLSLAFISFVVSRGIVTNIIDNLLQSPRPFTALGVEALINHTNVNSFPSGHMASLIPIVLTLMIVKKRSGIWMLIATLAIGLARVITGVHWPSDILGGIVVGVLSFSAVYFIFRKQKLI</sequence>
<keyword evidence="1" id="KW-1133">Transmembrane helix</keyword>
<gene>
    <name evidence="3" type="ORF">A2119_03090</name>
</gene>
<comment type="caution">
    <text evidence="3">The sequence shown here is derived from an EMBL/GenBank/DDBJ whole genome shotgun (WGS) entry which is preliminary data.</text>
</comment>
<keyword evidence="1" id="KW-0472">Membrane</keyword>
<dbReference type="Gene3D" id="1.20.144.10">
    <property type="entry name" value="Phosphatidic acid phosphatase type 2/haloperoxidase"/>
    <property type="match status" value="1"/>
</dbReference>
<feature type="transmembrane region" description="Helical" evidence="1">
    <location>
        <begin position="158"/>
        <end position="176"/>
    </location>
</feature>
<dbReference type="InterPro" id="IPR000326">
    <property type="entry name" value="PAP2/HPO"/>
</dbReference>
<evidence type="ECO:0000313" key="3">
    <source>
        <dbReference type="EMBL" id="OGY56823.1"/>
    </source>
</evidence>
<dbReference type="PANTHER" id="PTHR14969">
    <property type="entry name" value="SPHINGOSINE-1-PHOSPHATE PHOSPHOHYDROLASE"/>
    <property type="match status" value="1"/>
</dbReference>
<name>A0A1G1YWR7_9BACT</name>
<evidence type="ECO:0000313" key="4">
    <source>
        <dbReference type="Proteomes" id="UP000178179"/>
    </source>
</evidence>
<proteinExistence type="predicted"/>
<feature type="transmembrane region" description="Helical" evidence="1">
    <location>
        <begin position="24"/>
        <end position="46"/>
    </location>
</feature>
<protein>
    <recommendedName>
        <fullName evidence="2">Phosphatidic acid phosphatase type 2/haloperoxidase domain-containing protein</fullName>
    </recommendedName>
</protein>
<dbReference type="InterPro" id="IPR036938">
    <property type="entry name" value="PAP2/HPO_sf"/>
</dbReference>
<feature type="domain" description="Phosphatidic acid phosphatase type 2/haloperoxidase" evidence="2">
    <location>
        <begin position="67"/>
        <end position="173"/>
    </location>
</feature>
<accession>A0A1G1YWR7</accession>
<evidence type="ECO:0000256" key="1">
    <source>
        <dbReference type="SAM" id="Phobius"/>
    </source>
</evidence>
<feature type="transmembrane region" description="Helical" evidence="1">
    <location>
        <begin position="134"/>
        <end position="152"/>
    </location>
</feature>
<organism evidence="3 4">
    <name type="scientific">Candidatus Colwellbacteria bacterium GWA2_46_10</name>
    <dbReference type="NCBI Taxonomy" id="1797684"/>
    <lineage>
        <taxon>Bacteria</taxon>
        <taxon>Candidatus Colwelliibacteriota</taxon>
    </lineage>
</organism>
<dbReference type="Pfam" id="PF01569">
    <property type="entry name" value="PAP2"/>
    <property type="match status" value="1"/>
</dbReference>
<dbReference type="Proteomes" id="UP000178179">
    <property type="component" value="Unassembled WGS sequence"/>
</dbReference>
<dbReference type="AlphaFoldDB" id="A0A1G1YWR7"/>
<dbReference type="EMBL" id="MHIS01000006">
    <property type="protein sequence ID" value="OGY56823.1"/>
    <property type="molecule type" value="Genomic_DNA"/>
</dbReference>
<dbReference type="SUPFAM" id="SSF48317">
    <property type="entry name" value="Acid phosphatase/Vanadium-dependent haloperoxidase"/>
    <property type="match status" value="1"/>
</dbReference>
<dbReference type="PANTHER" id="PTHR14969:SF13">
    <property type="entry name" value="AT30094P"/>
    <property type="match status" value="1"/>
</dbReference>
<dbReference type="SMART" id="SM00014">
    <property type="entry name" value="acidPPc"/>
    <property type="match status" value="1"/>
</dbReference>